<keyword evidence="11" id="KW-0645">Protease</keyword>
<evidence type="ECO:0000256" key="8">
    <source>
        <dbReference type="ARBA" id="ARBA00022536"/>
    </source>
</evidence>
<evidence type="ECO:0000256" key="3">
    <source>
        <dbReference type="ARBA" id="ARBA00004613"/>
    </source>
</evidence>
<evidence type="ECO:0000256" key="4">
    <source>
        <dbReference type="ARBA" id="ARBA00012066"/>
    </source>
</evidence>
<dbReference type="Pfam" id="PF00008">
    <property type="entry name" value="EGF"/>
    <property type="match status" value="1"/>
</dbReference>
<evidence type="ECO:0000313" key="23">
    <source>
        <dbReference type="Proteomes" id="UP000261380"/>
    </source>
</evidence>
<dbReference type="AlphaFoldDB" id="A0A3B5MK18"/>
<dbReference type="FunFam" id="2.10.25.10:FF:000162">
    <property type="entry name" value="Coagulation factor X (Predicted)"/>
    <property type="match status" value="1"/>
</dbReference>
<evidence type="ECO:0000259" key="20">
    <source>
        <dbReference type="PROSITE" id="PS50026"/>
    </source>
</evidence>
<dbReference type="GO" id="GO:0004252">
    <property type="term" value="F:serine-type endopeptidase activity"/>
    <property type="evidence" value="ECO:0007669"/>
    <property type="project" value="UniProtKB-EC"/>
</dbReference>
<evidence type="ECO:0000256" key="12">
    <source>
        <dbReference type="ARBA" id="ARBA00022837"/>
    </source>
</evidence>
<dbReference type="InterPro" id="IPR001881">
    <property type="entry name" value="EGF-like_Ca-bd_dom"/>
</dbReference>
<dbReference type="PROSITE" id="PS00011">
    <property type="entry name" value="GLA_1"/>
    <property type="match status" value="1"/>
</dbReference>
<proteinExistence type="predicted"/>
<evidence type="ECO:0000256" key="7">
    <source>
        <dbReference type="ARBA" id="ARBA00022525"/>
    </source>
</evidence>
<reference evidence="22" key="1">
    <citation type="submission" date="2025-08" db="UniProtKB">
        <authorList>
            <consortium name="Ensembl"/>
        </authorList>
    </citation>
    <scope>IDENTIFICATION</scope>
</reference>
<evidence type="ECO:0000256" key="5">
    <source>
        <dbReference type="ARBA" id="ARBA00019454"/>
    </source>
</evidence>
<dbReference type="InterPro" id="IPR050442">
    <property type="entry name" value="Peptidase_S1_coag_factors"/>
</dbReference>
<dbReference type="InterPro" id="IPR017857">
    <property type="entry name" value="Coagulation_fac-like_Gla_dom"/>
</dbReference>
<dbReference type="SMART" id="SM00179">
    <property type="entry name" value="EGF_CA"/>
    <property type="match status" value="1"/>
</dbReference>
<feature type="disulfide bond" evidence="19">
    <location>
        <begin position="115"/>
        <end position="124"/>
    </location>
</feature>
<dbReference type="SUPFAM" id="SSF57630">
    <property type="entry name" value="GLA-domain"/>
    <property type="match status" value="1"/>
</dbReference>
<dbReference type="InterPro" id="IPR035972">
    <property type="entry name" value="GLA-like_dom_SF"/>
</dbReference>
<sequence>MLKPQTPIHLSVILSDGPTRSSPNNVLLSEKTADSFLKRHKRENTGRFEEFLPGNLERECIEEKCNLEEAREIFENDEKTMAFWSRYVDGNQCASSPCLNQGSCKDHLGYYICTCVSGFTGTNCEIGECIFL</sequence>
<evidence type="ECO:0000256" key="2">
    <source>
        <dbReference type="ARBA" id="ARBA00002741"/>
    </source>
</evidence>
<comment type="subcellular location">
    <subcellularLocation>
        <location evidence="3">Secreted</location>
    </subcellularLocation>
</comment>
<keyword evidence="12" id="KW-0106">Calcium</keyword>
<keyword evidence="23" id="KW-1185">Reference proteome</keyword>
<keyword evidence="7" id="KW-0964">Secreted</keyword>
<comment type="catalytic activity">
    <reaction evidence="1">
        <text>Selective cleavage of Arg-|-Ile bond in factor X to form factor Xa.</text>
        <dbReference type="EC" id="3.4.21.22"/>
    </reaction>
</comment>
<keyword evidence="8 19" id="KW-0245">EGF-like domain</keyword>
<dbReference type="Pfam" id="PF00594">
    <property type="entry name" value="Gla"/>
    <property type="match status" value="1"/>
</dbReference>
<dbReference type="InterPro" id="IPR018097">
    <property type="entry name" value="EGF_Ca-bd_CS"/>
</dbReference>
<dbReference type="PROSITE" id="PS50026">
    <property type="entry name" value="EGF_3"/>
    <property type="match status" value="1"/>
</dbReference>
<dbReference type="PROSITE" id="PS00022">
    <property type="entry name" value="EGF_1"/>
    <property type="match status" value="1"/>
</dbReference>
<dbReference type="FunFam" id="4.10.740.10:FF:000001">
    <property type="entry name" value="vitamin K-dependent protein S"/>
    <property type="match status" value="1"/>
</dbReference>
<dbReference type="SMART" id="SM00069">
    <property type="entry name" value="GLA"/>
    <property type="match status" value="1"/>
</dbReference>
<dbReference type="PANTHER" id="PTHR24278:SF31">
    <property type="entry name" value="COAGULATION FACTOR IX"/>
    <property type="match status" value="1"/>
</dbReference>
<evidence type="ECO:0000256" key="14">
    <source>
        <dbReference type="ARBA" id="ARBA00023084"/>
    </source>
</evidence>
<evidence type="ECO:0000256" key="15">
    <source>
        <dbReference type="ARBA" id="ARBA00023145"/>
    </source>
</evidence>
<keyword evidence="10" id="KW-0356">Hemostasis</keyword>
<feature type="domain" description="EGF-like" evidence="20">
    <location>
        <begin position="89"/>
        <end position="125"/>
    </location>
</feature>
<evidence type="ECO:0000313" key="22">
    <source>
        <dbReference type="Ensembl" id="ENSXCOP00000021466.1"/>
    </source>
</evidence>
<evidence type="ECO:0000256" key="19">
    <source>
        <dbReference type="PROSITE-ProRule" id="PRU00076"/>
    </source>
</evidence>
<dbReference type="Proteomes" id="UP000261380">
    <property type="component" value="Unplaced"/>
</dbReference>
<organism evidence="22 23">
    <name type="scientific">Xiphophorus couchianus</name>
    <name type="common">Monterrey platyfish</name>
    <dbReference type="NCBI Taxonomy" id="32473"/>
    <lineage>
        <taxon>Eukaryota</taxon>
        <taxon>Metazoa</taxon>
        <taxon>Chordata</taxon>
        <taxon>Craniata</taxon>
        <taxon>Vertebrata</taxon>
        <taxon>Euteleostomi</taxon>
        <taxon>Actinopterygii</taxon>
        <taxon>Neopterygii</taxon>
        <taxon>Teleostei</taxon>
        <taxon>Neoteleostei</taxon>
        <taxon>Acanthomorphata</taxon>
        <taxon>Ovalentaria</taxon>
        <taxon>Atherinomorphae</taxon>
        <taxon>Cyprinodontiformes</taxon>
        <taxon>Poeciliidae</taxon>
        <taxon>Poeciliinae</taxon>
        <taxon>Xiphophorus</taxon>
    </lineage>
</organism>
<dbReference type="Gene3D" id="4.10.740.10">
    <property type="entry name" value="Coagulation Factor IX"/>
    <property type="match status" value="1"/>
</dbReference>
<dbReference type="PRINTS" id="PR00010">
    <property type="entry name" value="EGFBLOOD"/>
</dbReference>
<keyword evidence="6" id="KW-0301">Gamma-carboxyglutamic acid</keyword>
<dbReference type="Gene3D" id="2.10.25.10">
    <property type="entry name" value="Laminin"/>
    <property type="match status" value="1"/>
</dbReference>
<keyword evidence="11" id="KW-0720">Serine protease</keyword>
<keyword evidence="17" id="KW-0325">Glycoprotein</keyword>
<comment type="function">
    <text evidence="2">Factor IX is a vitamin K-dependent plasma protein that participates in the intrinsic pathway of blood coagulation by converting factor X to its active form in the presence of Ca(2+) ions, phospholipids, and factor VIIIa.</text>
</comment>
<reference evidence="22" key="2">
    <citation type="submission" date="2025-09" db="UniProtKB">
        <authorList>
            <consortium name="Ensembl"/>
        </authorList>
    </citation>
    <scope>IDENTIFICATION</scope>
</reference>
<evidence type="ECO:0000256" key="13">
    <source>
        <dbReference type="ARBA" id="ARBA00022842"/>
    </source>
</evidence>
<keyword evidence="9" id="KW-0597">Phosphoprotein</keyword>
<evidence type="ECO:0000256" key="18">
    <source>
        <dbReference type="ARBA" id="ARBA00031357"/>
    </source>
</evidence>
<evidence type="ECO:0000256" key="16">
    <source>
        <dbReference type="ARBA" id="ARBA00023157"/>
    </source>
</evidence>
<dbReference type="InterPro" id="IPR000152">
    <property type="entry name" value="EGF-type_Asp/Asn_hydroxyl_site"/>
</dbReference>
<evidence type="ECO:0000259" key="21">
    <source>
        <dbReference type="PROSITE" id="PS50998"/>
    </source>
</evidence>
<dbReference type="GO" id="GO:0005509">
    <property type="term" value="F:calcium ion binding"/>
    <property type="evidence" value="ECO:0007669"/>
    <property type="project" value="InterPro"/>
</dbReference>
<dbReference type="PROSITE" id="PS01187">
    <property type="entry name" value="EGF_CA"/>
    <property type="match status" value="1"/>
</dbReference>
<evidence type="ECO:0000256" key="6">
    <source>
        <dbReference type="ARBA" id="ARBA00022479"/>
    </source>
</evidence>
<feature type="domain" description="Gla" evidence="21">
    <location>
        <begin position="43"/>
        <end position="89"/>
    </location>
</feature>
<keyword evidence="14" id="KW-0094">Blood coagulation</keyword>
<dbReference type="EC" id="3.4.21.22" evidence="4"/>
<keyword evidence="13" id="KW-0460">Magnesium</keyword>
<dbReference type="GO" id="GO:0005615">
    <property type="term" value="C:extracellular space"/>
    <property type="evidence" value="ECO:0007669"/>
    <property type="project" value="TreeGrafter"/>
</dbReference>
<accession>A0A3B5MK18</accession>
<dbReference type="PROSITE" id="PS50998">
    <property type="entry name" value="GLA_2"/>
    <property type="match status" value="1"/>
</dbReference>
<evidence type="ECO:0000256" key="11">
    <source>
        <dbReference type="ARBA" id="ARBA00022825"/>
    </source>
</evidence>
<keyword evidence="15" id="KW-0865">Zymogen</keyword>
<dbReference type="InterPro" id="IPR000742">
    <property type="entry name" value="EGF"/>
</dbReference>
<dbReference type="GO" id="GO:0007596">
    <property type="term" value="P:blood coagulation"/>
    <property type="evidence" value="ECO:0007669"/>
    <property type="project" value="UniProtKB-KW"/>
</dbReference>
<dbReference type="Ensembl" id="ENSXCOT00000021728.1">
    <property type="protein sequence ID" value="ENSXCOP00000021466.1"/>
    <property type="gene ID" value="ENSXCOG00000015852.1"/>
</dbReference>
<dbReference type="CDD" id="cd00054">
    <property type="entry name" value="EGF_CA"/>
    <property type="match status" value="1"/>
</dbReference>
<comment type="caution">
    <text evidence="19">Lacks conserved residue(s) required for the propagation of feature annotation.</text>
</comment>
<evidence type="ECO:0000256" key="1">
    <source>
        <dbReference type="ARBA" id="ARBA00001368"/>
    </source>
</evidence>
<keyword evidence="11" id="KW-0378">Hydrolase</keyword>
<dbReference type="PANTHER" id="PTHR24278">
    <property type="entry name" value="COAGULATION FACTOR"/>
    <property type="match status" value="1"/>
</dbReference>
<dbReference type="InterPro" id="IPR000294">
    <property type="entry name" value="GLA_domain"/>
</dbReference>
<dbReference type="PROSITE" id="PS01186">
    <property type="entry name" value="EGF_2"/>
    <property type="match status" value="1"/>
</dbReference>
<name>A0A3B5MK18_9TELE</name>
<evidence type="ECO:0000256" key="9">
    <source>
        <dbReference type="ARBA" id="ARBA00022553"/>
    </source>
</evidence>
<evidence type="ECO:0000256" key="10">
    <source>
        <dbReference type="ARBA" id="ARBA00022696"/>
    </source>
</evidence>
<dbReference type="PRINTS" id="PR00001">
    <property type="entry name" value="GLABLOOD"/>
</dbReference>
<dbReference type="GeneTree" id="ENSGT00940000166780"/>
<protein>
    <recommendedName>
        <fullName evidence="5">Coagulation factor IX</fullName>
        <ecNumber evidence="4">3.4.21.22</ecNumber>
    </recommendedName>
    <alternativeName>
        <fullName evidence="18">Christmas factor</fullName>
    </alternativeName>
</protein>
<keyword evidence="16 19" id="KW-1015">Disulfide bond</keyword>
<evidence type="ECO:0000256" key="17">
    <source>
        <dbReference type="ARBA" id="ARBA00023180"/>
    </source>
</evidence>
<dbReference type="PROSITE" id="PS00010">
    <property type="entry name" value="ASX_HYDROXYL"/>
    <property type="match status" value="1"/>
</dbReference>